<sequence>MRCITIVQTPIRGSTFSVHSAPAEEWLGAVGEMLPTYLLSEHRLGRGESRASSSASLSKTSLADGKGRLVKILASTKVRSFILRF</sequence>
<dbReference type="EMBL" id="JAWDGP010007160">
    <property type="protein sequence ID" value="KAK3729062.1"/>
    <property type="molecule type" value="Genomic_DNA"/>
</dbReference>
<protein>
    <submittedName>
        <fullName evidence="1">Uncharacterized protein</fullName>
    </submittedName>
</protein>
<comment type="caution">
    <text evidence="1">The sequence shown here is derived from an EMBL/GenBank/DDBJ whole genome shotgun (WGS) entry which is preliminary data.</text>
</comment>
<keyword evidence="2" id="KW-1185">Reference proteome</keyword>
<name>A0AAE0Y0U0_9GAST</name>
<organism evidence="1 2">
    <name type="scientific">Elysia crispata</name>
    <name type="common">lettuce slug</name>
    <dbReference type="NCBI Taxonomy" id="231223"/>
    <lineage>
        <taxon>Eukaryota</taxon>
        <taxon>Metazoa</taxon>
        <taxon>Spiralia</taxon>
        <taxon>Lophotrochozoa</taxon>
        <taxon>Mollusca</taxon>
        <taxon>Gastropoda</taxon>
        <taxon>Heterobranchia</taxon>
        <taxon>Euthyneura</taxon>
        <taxon>Panpulmonata</taxon>
        <taxon>Sacoglossa</taxon>
        <taxon>Placobranchoidea</taxon>
        <taxon>Plakobranchidae</taxon>
        <taxon>Elysia</taxon>
    </lineage>
</organism>
<evidence type="ECO:0000313" key="2">
    <source>
        <dbReference type="Proteomes" id="UP001283361"/>
    </source>
</evidence>
<reference evidence="1" key="1">
    <citation type="journal article" date="2023" name="G3 (Bethesda)">
        <title>A reference genome for the long-term kleptoplast-retaining sea slug Elysia crispata morphotype clarki.</title>
        <authorList>
            <person name="Eastman K.E."/>
            <person name="Pendleton A.L."/>
            <person name="Shaikh M.A."/>
            <person name="Suttiyut T."/>
            <person name="Ogas R."/>
            <person name="Tomko P."/>
            <person name="Gavelis G."/>
            <person name="Widhalm J.R."/>
            <person name="Wisecaver J.H."/>
        </authorList>
    </citation>
    <scope>NUCLEOTIDE SEQUENCE</scope>
    <source>
        <strain evidence="1">ECLA1</strain>
    </source>
</reference>
<dbReference type="AlphaFoldDB" id="A0AAE0Y0U0"/>
<proteinExistence type="predicted"/>
<evidence type="ECO:0000313" key="1">
    <source>
        <dbReference type="EMBL" id="KAK3729062.1"/>
    </source>
</evidence>
<accession>A0AAE0Y0U0</accession>
<gene>
    <name evidence="1" type="ORF">RRG08_005435</name>
</gene>
<dbReference type="Proteomes" id="UP001283361">
    <property type="component" value="Unassembled WGS sequence"/>
</dbReference>